<proteinExistence type="predicted"/>
<protein>
    <recommendedName>
        <fullName evidence="10">Transporter</fullName>
    </recommendedName>
</protein>
<dbReference type="Pfam" id="PF03547">
    <property type="entry name" value="Mem_trans"/>
    <property type="match status" value="2"/>
</dbReference>
<keyword evidence="5 7" id="KW-1133">Transmembrane helix</keyword>
<dbReference type="PANTHER" id="PTHR36838:SF1">
    <property type="entry name" value="SLR1864 PROTEIN"/>
    <property type="match status" value="1"/>
</dbReference>
<evidence type="ECO:0000313" key="8">
    <source>
        <dbReference type="EMBL" id="SCZ41903.1"/>
    </source>
</evidence>
<dbReference type="GO" id="GO:0016020">
    <property type="term" value="C:membrane"/>
    <property type="evidence" value="ECO:0007669"/>
    <property type="project" value="UniProtKB-SubCell"/>
</dbReference>
<dbReference type="EMBL" id="FMWB01000008">
    <property type="protein sequence ID" value="SCZ41903.1"/>
    <property type="molecule type" value="Genomic_DNA"/>
</dbReference>
<keyword evidence="2" id="KW-0813">Transport</keyword>
<comment type="caution">
    <text evidence="8">The sequence shown here is derived from an EMBL/GenBank/DDBJ whole genome shotgun (WGS) entry which is preliminary data.</text>
</comment>
<feature type="transmembrane region" description="Helical" evidence="7">
    <location>
        <begin position="6"/>
        <end position="23"/>
    </location>
</feature>
<accession>A0A1G5NX41</accession>
<dbReference type="InterPro" id="IPR004776">
    <property type="entry name" value="Mem_transp_PIN-like"/>
</dbReference>
<comment type="subcellular location">
    <subcellularLocation>
        <location evidence="1">Membrane</location>
        <topology evidence="1">Multi-pass membrane protein</topology>
    </subcellularLocation>
</comment>
<evidence type="ECO:0000313" key="9">
    <source>
        <dbReference type="Proteomes" id="UP000183046"/>
    </source>
</evidence>
<feature type="transmembrane region" description="Helical" evidence="7">
    <location>
        <begin position="247"/>
        <end position="269"/>
    </location>
</feature>
<feature type="transmembrane region" description="Helical" evidence="7">
    <location>
        <begin position="133"/>
        <end position="152"/>
    </location>
</feature>
<feature type="transmembrane region" description="Helical" evidence="7">
    <location>
        <begin position="35"/>
        <end position="54"/>
    </location>
</feature>
<evidence type="ECO:0000256" key="3">
    <source>
        <dbReference type="ARBA" id="ARBA00022475"/>
    </source>
</evidence>
<feature type="transmembrane region" description="Helical" evidence="7">
    <location>
        <begin position="108"/>
        <end position="127"/>
    </location>
</feature>
<evidence type="ECO:0008006" key="10">
    <source>
        <dbReference type="Google" id="ProtNLM"/>
    </source>
</evidence>
<dbReference type="GO" id="GO:0055085">
    <property type="term" value="P:transmembrane transport"/>
    <property type="evidence" value="ECO:0007669"/>
    <property type="project" value="InterPro"/>
</dbReference>
<name>A0A1G5NX41_9PSED</name>
<dbReference type="Proteomes" id="UP000183046">
    <property type="component" value="Unassembled WGS sequence"/>
</dbReference>
<feature type="transmembrane region" description="Helical" evidence="7">
    <location>
        <begin position="223"/>
        <end position="241"/>
    </location>
</feature>
<dbReference type="RefSeq" id="WP_074584284.1">
    <property type="nucleotide sequence ID" value="NZ_FMWB01000008.1"/>
</dbReference>
<evidence type="ECO:0000256" key="5">
    <source>
        <dbReference type="ARBA" id="ARBA00022989"/>
    </source>
</evidence>
<keyword evidence="6 7" id="KW-0472">Membrane</keyword>
<feature type="transmembrane region" description="Helical" evidence="7">
    <location>
        <begin position="66"/>
        <end position="87"/>
    </location>
</feature>
<evidence type="ECO:0000256" key="2">
    <source>
        <dbReference type="ARBA" id="ARBA00022448"/>
    </source>
</evidence>
<sequence length="302" mass="31264">MIETISQALAPIIFVTALGWCAGRWGILQQTASKPLATFVVTFALPIALLLAAAKTRPEQILNLPYVATLASGLIGIWLLGLLLGRYRGGHTWREATMRAITVSFPNMAYCGPPVLIAAVGPSAVLAVIVGNLIYTLLVLPLSLVLLSGGGARQALGKALRQPLVLLPLLGLACALLGIRLPQLLVSATDEIGRAAGGVALFTLGLILSGIRPSLDRDIVLSLGLKNLLQPLVMLAVGLAVGLQGELLQQVFLLGVLPAATAAPTLAMAHGVYSEDAARSVLFSTLLAIPGIALGIVLAAHL</sequence>
<evidence type="ECO:0000256" key="6">
    <source>
        <dbReference type="ARBA" id="ARBA00023136"/>
    </source>
</evidence>
<feature type="transmembrane region" description="Helical" evidence="7">
    <location>
        <begin position="164"/>
        <end position="186"/>
    </location>
</feature>
<gene>
    <name evidence="8" type="ORF">SAMN05216279_10891</name>
</gene>
<keyword evidence="4 7" id="KW-0812">Transmembrane</keyword>
<reference evidence="9" key="1">
    <citation type="submission" date="2016-10" db="EMBL/GenBank/DDBJ databases">
        <authorList>
            <person name="de Groot N.N."/>
        </authorList>
    </citation>
    <scope>NUCLEOTIDE SEQUENCE [LARGE SCALE GENOMIC DNA]</scope>
    <source>
        <strain evidence="9">DSM 15758</strain>
    </source>
</reference>
<organism evidence="8 9">
    <name type="scientific">Pseudomonas oryzihabitans</name>
    <dbReference type="NCBI Taxonomy" id="47885"/>
    <lineage>
        <taxon>Bacteria</taxon>
        <taxon>Pseudomonadati</taxon>
        <taxon>Pseudomonadota</taxon>
        <taxon>Gammaproteobacteria</taxon>
        <taxon>Pseudomonadales</taxon>
        <taxon>Pseudomonadaceae</taxon>
        <taxon>Pseudomonas</taxon>
    </lineage>
</organism>
<keyword evidence="3" id="KW-1003">Cell membrane</keyword>
<dbReference type="PANTHER" id="PTHR36838">
    <property type="entry name" value="AUXIN EFFLUX CARRIER FAMILY PROTEIN"/>
    <property type="match status" value="1"/>
</dbReference>
<dbReference type="AlphaFoldDB" id="A0A1G5NX41"/>
<evidence type="ECO:0000256" key="4">
    <source>
        <dbReference type="ARBA" id="ARBA00022692"/>
    </source>
</evidence>
<dbReference type="OrthoDB" id="109606at2"/>
<evidence type="ECO:0000256" key="7">
    <source>
        <dbReference type="SAM" id="Phobius"/>
    </source>
</evidence>
<feature type="transmembrane region" description="Helical" evidence="7">
    <location>
        <begin position="192"/>
        <end position="211"/>
    </location>
</feature>
<feature type="transmembrane region" description="Helical" evidence="7">
    <location>
        <begin position="281"/>
        <end position="300"/>
    </location>
</feature>
<evidence type="ECO:0000256" key="1">
    <source>
        <dbReference type="ARBA" id="ARBA00004141"/>
    </source>
</evidence>